<proteinExistence type="predicted"/>
<gene>
    <name evidence="2" type="ORF">FJY68_10885</name>
</gene>
<protein>
    <submittedName>
        <fullName evidence="2">Uncharacterized protein</fullName>
    </submittedName>
</protein>
<sequence>MTRMVWVIIFALLIGAIVIVSLKSLPGTRVNRRLLEVEQARGALSQMFPDSRFRIQFSAPHPEIRNLVVTIQPGRTDSASVAGQVDSTEAVVRRRVDLTGYDSLVIAVFDRVYRTVPAR</sequence>
<feature type="transmembrane region" description="Helical" evidence="1">
    <location>
        <begin position="6"/>
        <end position="25"/>
    </location>
</feature>
<name>A0A937XIN9_UNCW3</name>
<reference evidence="2" key="1">
    <citation type="submission" date="2019-03" db="EMBL/GenBank/DDBJ databases">
        <title>Lake Tanganyika Metagenome-Assembled Genomes (MAGs).</title>
        <authorList>
            <person name="Tran P."/>
        </authorList>
    </citation>
    <scope>NUCLEOTIDE SEQUENCE</scope>
    <source>
        <strain evidence="2">K_DeepCast_150m_m2_040</strain>
    </source>
</reference>
<accession>A0A937XIN9</accession>
<evidence type="ECO:0000313" key="3">
    <source>
        <dbReference type="Proteomes" id="UP000779900"/>
    </source>
</evidence>
<dbReference type="AlphaFoldDB" id="A0A937XIN9"/>
<dbReference type="Proteomes" id="UP000779900">
    <property type="component" value="Unassembled WGS sequence"/>
</dbReference>
<keyword evidence="1" id="KW-1133">Transmembrane helix</keyword>
<keyword evidence="1" id="KW-0472">Membrane</keyword>
<dbReference type="EMBL" id="VGIR01000076">
    <property type="protein sequence ID" value="MBM3332331.1"/>
    <property type="molecule type" value="Genomic_DNA"/>
</dbReference>
<evidence type="ECO:0000256" key="1">
    <source>
        <dbReference type="SAM" id="Phobius"/>
    </source>
</evidence>
<comment type="caution">
    <text evidence="2">The sequence shown here is derived from an EMBL/GenBank/DDBJ whole genome shotgun (WGS) entry which is preliminary data.</text>
</comment>
<evidence type="ECO:0000313" key="2">
    <source>
        <dbReference type="EMBL" id="MBM3332331.1"/>
    </source>
</evidence>
<organism evidence="2 3">
    <name type="scientific">candidate division WOR-3 bacterium</name>
    <dbReference type="NCBI Taxonomy" id="2052148"/>
    <lineage>
        <taxon>Bacteria</taxon>
        <taxon>Bacteria division WOR-3</taxon>
    </lineage>
</organism>
<keyword evidence="1" id="KW-0812">Transmembrane</keyword>